<protein>
    <recommendedName>
        <fullName evidence="9">Cytochrome P450</fullName>
    </recommendedName>
</protein>
<proteinExistence type="inferred from homology"/>
<dbReference type="CDD" id="cd11065">
    <property type="entry name" value="CYP64-like"/>
    <property type="match status" value="1"/>
</dbReference>
<organism evidence="7 8">
    <name type="scientific">Apiospora saccharicola</name>
    <dbReference type="NCBI Taxonomy" id="335842"/>
    <lineage>
        <taxon>Eukaryota</taxon>
        <taxon>Fungi</taxon>
        <taxon>Dikarya</taxon>
        <taxon>Ascomycota</taxon>
        <taxon>Pezizomycotina</taxon>
        <taxon>Sordariomycetes</taxon>
        <taxon>Xylariomycetidae</taxon>
        <taxon>Amphisphaeriales</taxon>
        <taxon>Apiosporaceae</taxon>
        <taxon>Apiospora</taxon>
    </lineage>
</organism>
<dbReference type="PROSITE" id="PS00086">
    <property type="entry name" value="CYTOCHROME_P450"/>
    <property type="match status" value="1"/>
</dbReference>
<evidence type="ECO:0008006" key="9">
    <source>
        <dbReference type="Google" id="ProtNLM"/>
    </source>
</evidence>
<comment type="caution">
    <text evidence="7">The sequence shown here is derived from an EMBL/GenBank/DDBJ whole genome shotgun (WGS) entry which is preliminary data.</text>
</comment>
<dbReference type="EMBL" id="JAQQWM010000003">
    <property type="protein sequence ID" value="KAK8072271.1"/>
    <property type="molecule type" value="Genomic_DNA"/>
</dbReference>
<keyword evidence="5 6" id="KW-0503">Monooxygenase</keyword>
<evidence type="ECO:0000313" key="8">
    <source>
        <dbReference type="Proteomes" id="UP001446871"/>
    </source>
</evidence>
<sequence length="485" mass="55024">AALLAQSLAPMSQGSFPFLTHYPELTLSRWAEKFGPLYSLWLGNQRVVVISSPEVAKDLLVTNGSIFSSRKDMYIKSRHILHGRGITTTPYTDTWRKHRRIANAWLQQKAVGKFTDVFDREANDMIDCLLEASQGGTALVNAQPFAGRCSLNNMLTIVFGIRTESVEDPLVSTALRLSREFMNCTGPMSNIIDFMPVLRIFPSEMRSRAKKLHRDLVEVYGGMIQDIHERMTRGEQVPDCLATTLLLQKEAEKLDDLDISMMASGLMIGGVETAASITQWFQALIPSYPEIQRRAQAELDTVVGRDRLPGVEDEKHLPYCRAIIKEVERCYNPFWLSTPHHSTEDFVYKGQRIPKGTMVVLNTWTIHHDEKRYPDPETFNPDRYLHDTLTSAQSANLSDATQRDHWIFGAGRRICPAISVAERETWLAISRLLWAFNMETEIPGVPVDLKEYDGLSGRSPLPFRIRLKPRHENVEKVLKAAVSLQ</sequence>
<evidence type="ECO:0000256" key="1">
    <source>
        <dbReference type="ARBA" id="ARBA00010617"/>
    </source>
</evidence>
<gene>
    <name evidence="7" type="ORF">PG996_005619</name>
</gene>
<evidence type="ECO:0000256" key="3">
    <source>
        <dbReference type="ARBA" id="ARBA00023002"/>
    </source>
</evidence>
<dbReference type="InterPro" id="IPR001128">
    <property type="entry name" value="Cyt_P450"/>
</dbReference>
<dbReference type="InterPro" id="IPR017972">
    <property type="entry name" value="Cyt_P450_CS"/>
</dbReference>
<comment type="similarity">
    <text evidence="1 6">Belongs to the cytochrome P450 family.</text>
</comment>
<evidence type="ECO:0000256" key="5">
    <source>
        <dbReference type="ARBA" id="ARBA00023033"/>
    </source>
</evidence>
<dbReference type="Pfam" id="PF00067">
    <property type="entry name" value="p450"/>
    <property type="match status" value="1"/>
</dbReference>
<accession>A0ABR1VLZ9</accession>
<dbReference type="InterPro" id="IPR036396">
    <property type="entry name" value="Cyt_P450_sf"/>
</dbReference>
<evidence type="ECO:0000256" key="4">
    <source>
        <dbReference type="ARBA" id="ARBA00023004"/>
    </source>
</evidence>
<keyword evidence="4 6" id="KW-0408">Iron</keyword>
<dbReference type="InterPro" id="IPR050364">
    <property type="entry name" value="Cytochrome_P450_fung"/>
</dbReference>
<dbReference type="PANTHER" id="PTHR46300:SF2">
    <property type="entry name" value="CYTOCHROME P450 MONOOXYGENASE ALNH-RELATED"/>
    <property type="match status" value="1"/>
</dbReference>
<dbReference type="Proteomes" id="UP001446871">
    <property type="component" value="Unassembled WGS sequence"/>
</dbReference>
<dbReference type="SUPFAM" id="SSF48264">
    <property type="entry name" value="Cytochrome P450"/>
    <property type="match status" value="1"/>
</dbReference>
<name>A0ABR1VLZ9_9PEZI</name>
<keyword evidence="3 6" id="KW-0560">Oxidoreductase</keyword>
<feature type="non-terminal residue" evidence="7">
    <location>
        <position position="1"/>
    </location>
</feature>
<dbReference type="InterPro" id="IPR002401">
    <property type="entry name" value="Cyt_P450_E_grp-I"/>
</dbReference>
<keyword evidence="2 6" id="KW-0479">Metal-binding</keyword>
<evidence type="ECO:0000313" key="7">
    <source>
        <dbReference type="EMBL" id="KAK8072271.1"/>
    </source>
</evidence>
<evidence type="ECO:0000256" key="6">
    <source>
        <dbReference type="RuleBase" id="RU000461"/>
    </source>
</evidence>
<evidence type="ECO:0000256" key="2">
    <source>
        <dbReference type="ARBA" id="ARBA00022723"/>
    </source>
</evidence>
<reference evidence="7 8" key="1">
    <citation type="submission" date="2023-01" db="EMBL/GenBank/DDBJ databases">
        <title>Analysis of 21 Apiospora genomes using comparative genomics revels a genus with tremendous synthesis potential of carbohydrate active enzymes and secondary metabolites.</title>
        <authorList>
            <person name="Sorensen T."/>
        </authorList>
    </citation>
    <scope>NUCLEOTIDE SEQUENCE [LARGE SCALE GENOMIC DNA]</scope>
    <source>
        <strain evidence="7 8">CBS 83171</strain>
    </source>
</reference>
<keyword evidence="8" id="KW-1185">Reference proteome</keyword>
<dbReference type="Gene3D" id="1.10.630.10">
    <property type="entry name" value="Cytochrome P450"/>
    <property type="match status" value="1"/>
</dbReference>
<dbReference type="PRINTS" id="PR00463">
    <property type="entry name" value="EP450I"/>
</dbReference>
<keyword evidence="6" id="KW-0349">Heme</keyword>
<dbReference type="PANTHER" id="PTHR46300">
    <property type="entry name" value="P450, PUTATIVE (EUROFUNG)-RELATED-RELATED"/>
    <property type="match status" value="1"/>
</dbReference>